<accession>A0AAU7UCE5</accession>
<dbReference type="PANTHER" id="PTHR30576:SF10">
    <property type="entry name" value="SLL5057 PROTEIN"/>
    <property type="match status" value="1"/>
</dbReference>
<keyword evidence="2" id="KW-0472">Membrane</keyword>
<keyword evidence="5" id="KW-0808">Transferase</keyword>
<keyword evidence="2" id="KW-0812">Transmembrane</keyword>
<evidence type="ECO:0000259" key="4">
    <source>
        <dbReference type="Pfam" id="PF02397"/>
    </source>
</evidence>
<gene>
    <name evidence="5" type="ORF">ABOD76_07580</name>
</gene>
<dbReference type="KEGG" id="dsc:ABOD76_07580"/>
<evidence type="ECO:0000256" key="2">
    <source>
        <dbReference type="SAM" id="Phobius"/>
    </source>
</evidence>
<feature type="transmembrane region" description="Helical" evidence="2">
    <location>
        <begin position="363"/>
        <end position="383"/>
    </location>
</feature>
<reference evidence="5" key="1">
    <citation type="submission" date="2024-06" db="EMBL/GenBank/DDBJ databases">
        <title>Draft Genome Sequence of Deinococcus sonorensis Type Strain KR-87, a Biofilm Producing Representative of the Genus Deinococcus.</title>
        <authorList>
            <person name="Boren L.S."/>
            <person name="Grosso R.A."/>
            <person name="Hugenberg-Cox A.N."/>
            <person name="Hill J.T.E."/>
            <person name="Albert C.M."/>
            <person name="Tuohy J.M."/>
        </authorList>
    </citation>
    <scope>NUCLEOTIDE SEQUENCE</scope>
    <source>
        <strain evidence="5">KR-87</strain>
    </source>
</reference>
<name>A0AAU7UCE5_9DEIO</name>
<evidence type="ECO:0000313" key="5">
    <source>
        <dbReference type="EMBL" id="XBV86154.1"/>
    </source>
</evidence>
<dbReference type="InterPro" id="IPR003362">
    <property type="entry name" value="Bact_transf"/>
</dbReference>
<evidence type="ECO:0000256" key="1">
    <source>
        <dbReference type="ARBA" id="ARBA00006464"/>
    </source>
</evidence>
<evidence type="ECO:0000259" key="3">
    <source>
        <dbReference type="Pfam" id="PF01370"/>
    </source>
</evidence>
<dbReference type="Gene3D" id="3.40.50.720">
    <property type="entry name" value="NAD(P)-binding Rossmann-like Domain"/>
    <property type="match status" value="1"/>
</dbReference>
<dbReference type="Pfam" id="PF02397">
    <property type="entry name" value="Bac_transf"/>
    <property type="match status" value="1"/>
</dbReference>
<sequence>MDTKRSSKIHTFRVRKPDMTGTVLIVGANGFVGSVLVRHLLSRRWQVRAGARRSEGIPEGAKFVRLPDLTQPVRDWSGLLEGIDYIVYLAARVHVMNDTHPDPAAAYRAINRDAAVSLAQAAARSGVKRFVYLSSVKVNGESSETPLTESMPTYPIDLYGISKLEAEKELMALGNQTTLEVVILRPPLIYGPGVKANFMALAKAARYGLPLPIGAIHNQRSMIYVENLVDLIATTLKHPAAVGQIFFASDGQDISTPTLTRYLAEAQGVRPWLPAVPVTFLRLAGFLTGRSNIIDRLTGNLQVNSDKAKHLLDWNPPYPVWHALARTGRQLSNPPAPTRIAERLSMNRRQRLYINARSLCERLLALICLVALFPVLLVIALLIKLDSKGPVLFIQERNGRFNRPFQIYKFRTMHVGTPSISTEEMQRRGLSSITRLGSFLRRTSLDELPQLLNILYGEMSFIGPRPALLTQTLVINLRKESGVDQLLPGITGFAQVTGRDNLSDVEKVERDSIYLKNFNPKMDLHILLMTLDSVSKGTGTK</sequence>
<feature type="domain" description="Bacterial sugar transferase" evidence="4">
    <location>
        <begin position="359"/>
        <end position="534"/>
    </location>
</feature>
<dbReference type="GO" id="GO:0016780">
    <property type="term" value="F:phosphotransferase activity, for other substituted phosphate groups"/>
    <property type="evidence" value="ECO:0007669"/>
    <property type="project" value="TreeGrafter"/>
</dbReference>
<dbReference type="InterPro" id="IPR001509">
    <property type="entry name" value="Epimerase_deHydtase"/>
</dbReference>
<dbReference type="PANTHER" id="PTHR30576">
    <property type="entry name" value="COLANIC BIOSYNTHESIS UDP-GLUCOSE LIPID CARRIER TRANSFERASE"/>
    <property type="match status" value="1"/>
</dbReference>
<keyword evidence="2" id="KW-1133">Transmembrane helix</keyword>
<feature type="domain" description="NAD-dependent epimerase/dehydratase" evidence="3">
    <location>
        <begin position="23"/>
        <end position="242"/>
    </location>
</feature>
<protein>
    <submittedName>
        <fullName evidence="5">Hybrid nucleoside-diphosphate sugar epimerase/sugar transferase</fullName>
    </submittedName>
</protein>
<feature type="transmembrane region" description="Helical" evidence="2">
    <location>
        <begin position="21"/>
        <end position="41"/>
    </location>
</feature>
<proteinExistence type="inferred from homology"/>
<dbReference type="InterPro" id="IPR036291">
    <property type="entry name" value="NAD(P)-bd_dom_sf"/>
</dbReference>
<dbReference type="RefSeq" id="WP_350244208.1">
    <property type="nucleotide sequence ID" value="NZ_CP158299.1"/>
</dbReference>
<dbReference type="SUPFAM" id="SSF51735">
    <property type="entry name" value="NAD(P)-binding Rossmann-fold domains"/>
    <property type="match status" value="1"/>
</dbReference>
<dbReference type="AlphaFoldDB" id="A0AAU7UCE5"/>
<organism evidence="5">
    <name type="scientific">Deinococcus sonorensis KR-87</name>
    <dbReference type="NCBI Taxonomy" id="694439"/>
    <lineage>
        <taxon>Bacteria</taxon>
        <taxon>Thermotogati</taxon>
        <taxon>Deinococcota</taxon>
        <taxon>Deinococci</taxon>
        <taxon>Deinococcales</taxon>
        <taxon>Deinococcaceae</taxon>
        <taxon>Deinococcus</taxon>
    </lineage>
</organism>
<dbReference type="Pfam" id="PF01370">
    <property type="entry name" value="Epimerase"/>
    <property type="match status" value="1"/>
</dbReference>
<comment type="similarity">
    <text evidence="1">Belongs to the bacterial sugar transferase family.</text>
</comment>
<dbReference type="EMBL" id="CP158299">
    <property type="protein sequence ID" value="XBV86154.1"/>
    <property type="molecule type" value="Genomic_DNA"/>
</dbReference>